<keyword evidence="5 9" id="KW-0812">Transmembrane</keyword>
<evidence type="ECO:0000256" key="9">
    <source>
        <dbReference type="SAM" id="Phobius"/>
    </source>
</evidence>
<evidence type="ECO:0000313" key="11">
    <source>
        <dbReference type="Proteomes" id="UP000799436"/>
    </source>
</evidence>
<dbReference type="SUPFAM" id="SSF143865">
    <property type="entry name" value="CorA soluble domain-like"/>
    <property type="match status" value="1"/>
</dbReference>
<dbReference type="Proteomes" id="UP000799436">
    <property type="component" value="Unassembled WGS sequence"/>
</dbReference>
<evidence type="ECO:0000256" key="6">
    <source>
        <dbReference type="ARBA" id="ARBA00022989"/>
    </source>
</evidence>
<evidence type="ECO:0000256" key="4">
    <source>
        <dbReference type="ARBA" id="ARBA00022475"/>
    </source>
</evidence>
<protein>
    <recommendedName>
        <fullName evidence="12">Cora-domain-containing protein</fullName>
    </recommendedName>
</protein>
<dbReference type="EMBL" id="ML995870">
    <property type="protein sequence ID" value="KAF2766493.1"/>
    <property type="molecule type" value="Genomic_DNA"/>
</dbReference>
<comment type="subcellular location">
    <subcellularLocation>
        <location evidence="1">Cell membrane</location>
        <topology evidence="1">Multi-pass membrane protein</topology>
    </subcellularLocation>
</comment>
<dbReference type="GO" id="GO:0005886">
    <property type="term" value="C:plasma membrane"/>
    <property type="evidence" value="ECO:0007669"/>
    <property type="project" value="UniProtKB-SubCell"/>
</dbReference>
<sequence>MSSRRRIRPRRKSWDYGDSSIFIRVGNRRAPRKFNEISVSGARDANRFARLVDDQTRTFPRDPLVIAINGYQPWLKDVLSSCIENYWDDIADLDREVQFAGTMQFPQRASKHGPDLPWTFIIDQMNVPQVYYWSVDAEPPQWEDFGLPDIDNYRFRVGAWECGRGACRFDREVPVAIIFTKPTPVSEHVVSRLMFDYLFRDGNFDQPREDEEGICWLFSRLYWLLTDWQNIISEISTRLDEAEANSHGRHLPVKTRTRLLHTEVDRMYELKEFLRFHSRSFKKLQKLKDDVPKNEQKDPLWTDMDDSVEDLEQYDSQIDSFKERFTNLIELEFNIQNAVQSDNSAYLNIAATVFLPISYLASVWGITTITLPAIDYLYAAIPVFVVSLIFALAFPAVVRRVLRYLYPLEEIVLPLQARNFTMLGKELPDSVDIANGKDRPVGRVKAKAQRTSSGLQGGGMSSRSRFRSDKESD</sequence>
<feature type="transmembrane region" description="Helical" evidence="9">
    <location>
        <begin position="376"/>
        <end position="398"/>
    </location>
</feature>
<organism evidence="10 11">
    <name type="scientific">Teratosphaeria nubilosa</name>
    <dbReference type="NCBI Taxonomy" id="161662"/>
    <lineage>
        <taxon>Eukaryota</taxon>
        <taxon>Fungi</taxon>
        <taxon>Dikarya</taxon>
        <taxon>Ascomycota</taxon>
        <taxon>Pezizomycotina</taxon>
        <taxon>Dothideomycetes</taxon>
        <taxon>Dothideomycetidae</taxon>
        <taxon>Mycosphaerellales</taxon>
        <taxon>Teratosphaeriaceae</taxon>
        <taxon>Teratosphaeria</taxon>
    </lineage>
</organism>
<keyword evidence="3" id="KW-0813">Transport</keyword>
<keyword evidence="7 9" id="KW-0472">Membrane</keyword>
<dbReference type="PANTHER" id="PTHR46494:SF1">
    <property type="entry name" value="CORA FAMILY METAL ION TRANSPORTER (EUROFUNG)"/>
    <property type="match status" value="1"/>
</dbReference>
<evidence type="ECO:0000256" key="7">
    <source>
        <dbReference type="ARBA" id="ARBA00023136"/>
    </source>
</evidence>
<dbReference type="GO" id="GO:0015087">
    <property type="term" value="F:cobalt ion transmembrane transporter activity"/>
    <property type="evidence" value="ECO:0007669"/>
    <property type="project" value="TreeGrafter"/>
</dbReference>
<proteinExistence type="inferred from homology"/>
<dbReference type="GO" id="GO:0015095">
    <property type="term" value="F:magnesium ion transmembrane transporter activity"/>
    <property type="evidence" value="ECO:0007669"/>
    <property type="project" value="TreeGrafter"/>
</dbReference>
<dbReference type="InterPro" id="IPR045863">
    <property type="entry name" value="CorA_TM1_TM2"/>
</dbReference>
<dbReference type="InterPro" id="IPR045861">
    <property type="entry name" value="CorA_cytoplasmic_dom"/>
</dbReference>
<feature type="transmembrane region" description="Helical" evidence="9">
    <location>
        <begin position="345"/>
        <end position="364"/>
    </location>
</feature>
<accession>A0A6G1L0N7</accession>
<name>A0A6G1L0N7_9PEZI</name>
<comment type="similarity">
    <text evidence="2">Belongs to the CorA metal ion transporter (MIT) (TC 1.A.35) family.</text>
</comment>
<dbReference type="InterPro" id="IPR002523">
    <property type="entry name" value="MgTranspt_CorA/ZnTranspt_ZntB"/>
</dbReference>
<evidence type="ECO:0000256" key="5">
    <source>
        <dbReference type="ARBA" id="ARBA00022692"/>
    </source>
</evidence>
<feature type="region of interest" description="Disordered" evidence="8">
    <location>
        <begin position="435"/>
        <end position="473"/>
    </location>
</feature>
<keyword evidence="6 9" id="KW-1133">Transmembrane helix</keyword>
<evidence type="ECO:0000256" key="8">
    <source>
        <dbReference type="SAM" id="MobiDB-lite"/>
    </source>
</evidence>
<evidence type="ECO:0008006" key="12">
    <source>
        <dbReference type="Google" id="ProtNLM"/>
    </source>
</evidence>
<dbReference type="OrthoDB" id="3231000at2759"/>
<dbReference type="Pfam" id="PF01544">
    <property type="entry name" value="CorA"/>
    <property type="match status" value="1"/>
</dbReference>
<evidence type="ECO:0000256" key="1">
    <source>
        <dbReference type="ARBA" id="ARBA00004651"/>
    </source>
</evidence>
<dbReference type="AlphaFoldDB" id="A0A6G1L0N7"/>
<evidence type="ECO:0000256" key="3">
    <source>
        <dbReference type="ARBA" id="ARBA00022448"/>
    </source>
</evidence>
<dbReference type="GO" id="GO:0050897">
    <property type="term" value="F:cobalt ion binding"/>
    <property type="evidence" value="ECO:0007669"/>
    <property type="project" value="TreeGrafter"/>
</dbReference>
<keyword evidence="4" id="KW-1003">Cell membrane</keyword>
<dbReference type="SUPFAM" id="SSF144083">
    <property type="entry name" value="Magnesium transport protein CorA, transmembrane region"/>
    <property type="match status" value="1"/>
</dbReference>
<dbReference type="GO" id="GO:0000287">
    <property type="term" value="F:magnesium ion binding"/>
    <property type="evidence" value="ECO:0007669"/>
    <property type="project" value="TreeGrafter"/>
</dbReference>
<evidence type="ECO:0000256" key="2">
    <source>
        <dbReference type="ARBA" id="ARBA00009765"/>
    </source>
</evidence>
<gene>
    <name evidence="10" type="ORF">EJ03DRAFT_329988</name>
</gene>
<dbReference type="PANTHER" id="PTHR46494">
    <property type="entry name" value="CORA FAMILY METAL ION TRANSPORTER (EUROFUNG)"/>
    <property type="match status" value="1"/>
</dbReference>
<keyword evidence="11" id="KW-1185">Reference proteome</keyword>
<reference evidence="10" key="1">
    <citation type="journal article" date="2020" name="Stud. Mycol.">
        <title>101 Dothideomycetes genomes: a test case for predicting lifestyles and emergence of pathogens.</title>
        <authorList>
            <person name="Haridas S."/>
            <person name="Albert R."/>
            <person name="Binder M."/>
            <person name="Bloem J."/>
            <person name="Labutti K."/>
            <person name="Salamov A."/>
            <person name="Andreopoulos B."/>
            <person name="Baker S."/>
            <person name="Barry K."/>
            <person name="Bills G."/>
            <person name="Bluhm B."/>
            <person name="Cannon C."/>
            <person name="Castanera R."/>
            <person name="Culley D."/>
            <person name="Daum C."/>
            <person name="Ezra D."/>
            <person name="Gonzalez J."/>
            <person name="Henrissat B."/>
            <person name="Kuo A."/>
            <person name="Liang C."/>
            <person name="Lipzen A."/>
            <person name="Lutzoni F."/>
            <person name="Magnuson J."/>
            <person name="Mondo S."/>
            <person name="Nolan M."/>
            <person name="Ohm R."/>
            <person name="Pangilinan J."/>
            <person name="Park H.-J."/>
            <person name="Ramirez L."/>
            <person name="Alfaro M."/>
            <person name="Sun H."/>
            <person name="Tritt A."/>
            <person name="Yoshinaga Y."/>
            <person name="Zwiers L.-H."/>
            <person name="Turgeon B."/>
            <person name="Goodwin S."/>
            <person name="Spatafora J."/>
            <person name="Crous P."/>
            <person name="Grigoriev I."/>
        </authorList>
    </citation>
    <scope>NUCLEOTIDE SEQUENCE</scope>
    <source>
        <strain evidence="10">CBS 116005</strain>
    </source>
</reference>
<evidence type="ECO:0000313" key="10">
    <source>
        <dbReference type="EMBL" id="KAF2766493.1"/>
    </source>
</evidence>